<dbReference type="GO" id="GO:0005524">
    <property type="term" value="F:ATP binding"/>
    <property type="evidence" value="ECO:0007669"/>
    <property type="project" value="UniProtKB-UniRule"/>
</dbReference>
<dbReference type="Gene3D" id="3.30.420.40">
    <property type="match status" value="2"/>
</dbReference>
<dbReference type="GO" id="GO:0016773">
    <property type="term" value="F:phosphotransferase activity, alcohol group as acceptor"/>
    <property type="evidence" value="ECO:0007669"/>
    <property type="project" value="UniProtKB-UniRule"/>
</dbReference>
<comment type="pathway">
    <text evidence="1">Cell wall biogenesis; peptidoglycan recycling.</text>
</comment>
<keyword evidence="3" id="KW-1185">Reference proteome</keyword>
<dbReference type="UniPathway" id="UPA00544"/>
<evidence type="ECO:0000313" key="2">
    <source>
        <dbReference type="EMBL" id="ACR79589.1"/>
    </source>
</evidence>
<reference evidence="2 3" key="1">
    <citation type="submission" date="2009-06" db="EMBL/GenBank/DDBJ databases">
        <title>Complete sequence of Thermotogales bacterium TBF 19.5.1.</title>
        <authorList>
            <consortium name="US DOE Joint Genome Institute"/>
            <person name="Lucas S."/>
            <person name="Copeland A."/>
            <person name="Lapidus A."/>
            <person name="Glavina del Rio T."/>
            <person name="Tice H."/>
            <person name="Bruce D."/>
            <person name="Goodwin L."/>
            <person name="Pitluck S."/>
            <person name="Chertkov O."/>
            <person name="Brettin T."/>
            <person name="Detter J.C."/>
            <person name="Han C."/>
            <person name="Schmutz J."/>
            <person name="Larimer F."/>
            <person name="Land M."/>
            <person name="Hauser L."/>
            <person name="Kyrpides N."/>
            <person name="Ovchinnikova G."/>
            <person name="Noll K."/>
        </authorList>
    </citation>
    <scope>NUCLEOTIDE SEQUENCE [LARGE SCALE GENOMIC DNA]</scope>
    <source>
        <strain evidence="3">ATCC BAA-1733 / DSM 21960 / TBF 19.5.1</strain>
    </source>
</reference>
<evidence type="ECO:0000313" key="3">
    <source>
        <dbReference type="Proteomes" id="UP000002382"/>
    </source>
</evidence>
<dbReference type="UniPathway" id="UPA00343"/>
<comment type="pathway">
    <text evidence="1">Amino-sugar metabolism; 1,6-anhydro-N-acetylmuramate degradation.</text>
</comment>
<keyword evidence="1" id="KW-0547">Nucleotide-binding</keyword>
<dbReference type="GO" id="GO:0006040">
    <property type="term" value="P:amino sugar metabolic process"/>
    <property type="evidence" value="ECO:0007669"/>
    <property type="project" value="InterPro"/>
</dbReference>
<keyword evidence="1" id="KW-0808">Transferase</keyword>
<dbReference type="Pfam" id="PF03702">
    <property type="entry name" value="AnmK"/>
    <property type="match status" value="1"/>
</dbReference>
<name>C5CGK7_KOSOT</name>
<dbReference type="PANTHER" id="PTHR30605">
    <property type="entry name" value="ANHYDRO-N-ACETYLMURAMIC ACID KINASE"/>
    <property type="match status" value="1"/>
</dbReference>
<dbReference type="NCBIfam" id="NF007148">
    <property type="entry name" value="PRK09585.3-2"/>
    <property type="match status" value="1"/>
</dbReference>
<comment type="function">
    <text evidence="1">Catalyzes the specific phosphorylation of 1,6-anhydro-N-acetylmuramic acid (anhMurNAc) with the simultaneous cleavage of the 1,6-anhydro ring, generating MurNAc-6-P. Is required for the utilization of anhMurNAc either imported from the medium or derived from its own cell wall murein, and thus plays a role in cell wall recycling.</text>
</comment>
<dbReference type="InterPro" id="IPR043129">
    <property type="entry name" value="ATPase_NBD"/>
</dbReference>
<dbReference type="InterPro" id="IPR005338">
    <property type="entry name" value="Anhydro_N_Ac-Mur_kinase"/>
</dbReference>
<dbReference type="GO" id="GO:0097175">
    <property type="term" value="P:1,6-anhydro-N-acetyl-beta-muramic acid catabolic process"/>
    <property type="evidence" value="ECO:0007669"/>
    <property type="project" value="UniProtKB-UniRule"/>
</dbReference>
<comment type="similarity">
    <text evidence="1">Belongs to the anhydro-N-acetylmuramic acid kinase family.</text>
</comment>
<evidence type="ECO:0000256" key="1">
    <source>
        <dbReference type="HAMAP-Rule" id="MF_01270"/>
    </source>
</evidence>
<gene>
    <name evidence="1" type="primary">anmK</name>
    <name evidence="2" type="ordered locus">Kole_0880</name>
</gene>
<accession>C5CGK7</accession>
<feature type="binding site" evidence="1">
    <location>
        <begin position="22"/>
        <end position="29"/>
    </location>
    <ligand>
        <name>ATP</name>
        <dbReference type="ChEBI" id="CHEBI:30616"/>
    </ligand>
</feature>
<proteinExistence type="inferred from homology"/>
<dbReference type="eggNOG" id="COG2377">
    <property type="taxonomic scope" value="Bacteria"/>
</dbReference>
<dbReference type="HOGENOM" id="CLU_038782_0_0_0"/>
<dbReference type="PANTHER" id="PTHR30605:SF0">
    <property type="entry name" value="ANHYDRO-N-ACETYLMURAMIC ACID KINASE"/>
    <property type="match status" value="1"/>
</dbReference>
<keyword evidence="1" id="KW-0119">Carbohydrate metabolism</keyword>
<dbReference type="CDD" id="cd24050">
    <property type="entry name" value="ASKHA_NBD_ANMK"/>
    <property type="match status" value="1"/>
</dbReference>
<dbReference type="GO" id="GO:0016301">
    <property type="term" value="F:kinase activity"/>
    <property type="evidence" value="ECO:0007669"/>
    <property type="project" value="UniProtKB-KW"/>
</dbReference>
<dbReference type="EMBL" id="CP001634">
    <property type="protein sequence ID" value="ACR79589.1"/>
    <property type="molecule type" value="Genomic_DNA"/>
</dbReference>
<protein>
    <recommendedName>
        <fullName evidence="1">Anhydro-N-acetylmuramic acid kinase</fullName>
        <ecNumber evidence="1">2.7.1.170</ecNumber>
    </recommendedName>
    <alternativeName>
        <fullName evidence="1">AnhMurNAc kinase</fullName>
    </alternativeName>
</protein>
<organism evidence="2 3">
    <name type="scientific">Kosmotoga olearia (strain ATCC BAA-1733 / DSM 21960 / TBF 19.5.1)</name>
    <dbReference type="NCBI Taxonomy" id="521045"/>
    <lineage>
        <taxon>Bacteria</taxon>
        <taxon>Thermotogati</taxon>
        <taxon>Thermotogota</taxon>
        <taxon>Thermotogae</taxon>
        <taxon>Kosmotogales</taxon>
        <taxon>Kosmotogaceae</taxon>
        <taxon>Kosmotoga</taxon>
    </lineage>
</organism>
<dbReference type="SUPFAM" id="SSF53067">
    <property type="entry name" value="Actin-like ATPase domain"/>
    <property type="match status" value="1"/>
</dbReference>
<dbReference type="EC" id="2.7.1.170" evidence="1"/>
<reference evidence="2 3" key="2">
    <citation type="journal article" date="2011" name="J. Bacteriol.">
        <title>Genome Sequence of Kosmotoga olearia Strain TBF 19.5.1, a Thermophilic Bacterium with a Wide Growth Temperature Range, Isolated from the Troll B Oil Platform in the North Sea.</title>
        <authorList>
            <person name="Swithers K.S."/>
            <person name="Dipippo J.L."/>
            <person name="Bruce D.C."/>
            <person name="Detter C."/>
            <person name="Tapia R."/>
            <person name="Han S."/>
            <person name="Goodwin L.A."/>
            <person name="Han J."/>
            <person name="Woyke T."/>
            <person name="Pitluck S."/>
            <person name="Pennacchio L."/>
            <person name="Nolan M."/>
            <person name="Mikhailova N."/>
            <person name="Land M.L."/>
            <person name="Nesbo C.L."/>
            <person name="Gogarten J.P."/>
            <person name="Noll K.M."/>
        </authorList>
    </citation>
    <scope>NUCLEOTIDE SEQUENCE [LARGE SCALE GENOMIC DNA]</scope>
    <source>
        <strain evidence="3">ATCC BAA-1733 / DSM 21960 / TBF 19.5.1</strain>
    </source>
</reference>
<dbReference type="HAMAP" id="MF_01270">
    <property type="entry name" value="AnhMurNAc_kinase"/>
    <property type="match status" value="1"/>
</dbReference>
<dbReference type="Proteomes" id="UP000002382">
    <property type="component" value="Chromosome"/>
</dbReference>
<dbReference type="GO" id="GO:0009254">
    <property type="term" value="P:peptidoglycan turnover"/>
    <property type="evidence" value="ECO:0007669"/>
    <property type="project" value="UniProtKB-UniRule"/>
</dbReference>
<keyword evidence="1" id="KW-0067">ATP-binding</keyword>
<keyword evidence="1" id="KW-0418">Kinase</keyword>
<dbReference type="STRING" id="521045.Kole_0880"/>
<dbReference type="RefSeq" id="WP_015868251.1">
    <property type="nucleotide sequence ID" value="NC_012785.1"/>
</dbReference>
<comment type="catalytic activity">
    <reaction evidence="1">
        <text>1,6-anhydro-N-acetyl-beta-muramate + ATP + H2O = N-acetyl-D-muramate 6-phosphate + ADP + H(+)</text>
        <dbReference type="Rhea" id="RHEA:24952"/>
        <dbReference type="ChEBI" id="CHEBI:15377"/>
        <dbReference type="ChEBI" id="CHEBI:15378"/>
        <dbReference type="ChEBI" id="CHEBI:30616"/>
        <dbReference type="ChEBI" id="CHEBI:58690"/>
        <dbReference type="ChEBI" id="CHEBI:58722"/>
        <dbReference type="ChEBI" id="CHEBI:456216"/>
        <dbReference type="EC" id="2.7.1.170"/>
    </reaction>
</comment>
<dbReference type="AlphaFoldDB" id="C5CGK7"/>
<dbReference type="KEGG" id="kol:Kole_0880"/>
<sequence length="367" mass="40597">MWEKFLKLLKKDERVVLGLMSGTSADGLDIALVKVSGKTQDLRFSLEFFKSIPYPKDLREKIIRAYNPNVSTVKDITELNFALAREHVKMIKGLGLQFDLIGYHGQTVYHMPEAGATLQLGEADVLAVELGVPVVHSFRTKDMALGGQGAPIVSYFDWVVFGRESGTATLNIGGIANLTYLSKKRENVIAFDTGPGNCLIDVVVNKYYSQPFDIDGKIAKKGKIRDDVIELLMMKDADYIEKSPPKTTGRERYNEEFLDGIKCPPKDLVRTLTRFTALSIHLNIKKHVPKTKKLIVTGGGAFNPVLTDDIRSFGYEVEIPDKTFVEAKEAIAIAVLANEFLNGVTTNIPNVTGAEREATLGKLSLPF</sequence>